<dbReference type="AlphaFoldDB" id="K8EK88"/>
<feature type="region of interest" description="Disordered" evidence="11">
    <location>
        <begin position="147"/>
        <end position="230"/>
    </location>
</feature>
<dbReference type="GeneID" id="19012777"/>
<evidence type="ECO:0000256" key="1">
    <source>
        <dbReference type="ARBA" id="ARBA00004323"/>
    </source>
</evidence>
<dbReference type="Proteomes" id="UP000198341">
    <property type="component" value="Chromosome 11"/>
</dbReference>
<dbReference type="InterPro" id="IPR001675">
    <property type="entry name" value="Glyco_trans_29"/>
</dbReference>
<dbReference type="Gene3D" id="3.90.1480.20">
    <property type="entry name" value="Glycosyl transferase family 29"/>
    <property type="match status" value="1"/>
</dbReference>
<sequence length="563" mass="62426">MTTTTNNNKKKQNALLLRRCLGLAVLLLFLSLVIMIVEDVFYYSSSGNHHHHHREEESSLSVFGGGGLQHRKSSNHGMFVATPDSDSLSSFAGEGGEDDDVRDDDDDDDSFSSSSSSSSSLGYVRGMVHNMDQYVYKHLFHSKYSETHGVGEGDDDDNDNEFSSSHHRARHQEEKTLDETTDEVHQEVKLLKEKIGPTTTSVKKPNVKPTGSLSRRERSSSSGGSGSSKDLACRLRECDAISAPFELGKAYAQNFIMSKQSTKSGNNVKVPKFLGIEGQKSRLARGKSDASIMHKQVKWSHLGGFPSNAAKCLPEKDVVRQNFGKIKSCAVVGNGGGLLLKEYGEDIDAHDAVIRFNGGITKGFEKYVGKRTTYRLANFDHFAFHEENVGGSKGSSSSSDDGDEGEGSEENNDNNIEIAVLQHVTRPDALTKYGQLCEKGYYSKHGVPTVALHPDFHYFVLNTVARGGPSNGFYGTILANEMCQRITLYGFQKNWKGTKVKYHYYDKIEPTDTQGARDSSEKSRFEQYVKEVNAYSRKCAKSESCNDRRVDKENTERDKIVYG</sequence>
<evidence type="ECO:0000256" key="8">
    <source>
        <dbReference type="ARBA" id="ARBA00023034"/>
    </source>
</evidence>
<dbReference type="Pfam" id="PF00777">
    <property type="entry name" value="Glyco_transf_29"/>
    <property type="match status" value="1"/>
</dbReference>
<organism evidence="13 14">
    <name type="scientific">Bathycoccus prasinos</name>
    <dbReference type="NCBI Taxonomy" id="41875"/>
    <lineage>
        <taxon>Eukaryota</taxon>
        <taxon>Viridiplantae</taxon>
        <taxon>Chlorophyta</taxon>
        <taxon>Mamiellophyceae</taxon>
        <taxon>Mamiellales</taxon>
        <taxon>Bathycoccaceae</taxon>
        <taxon>Bathycoccus</taxon>
    </lineage>
</organism>
<gene>
    <name evidence="13" type="ordered locus">Bathy11g00970</name>
</gene>
<dbReference type="CDD" id="cd19952">
    <property type="entry name" value="GT29"/>
    <property type="match status" value="1"/>
</dbReference>
<feature type="region of interest" description="Disordered" evidence="11">
    <location>
        <begin position="541"/>
        <end position="563"/>
    </location>
</feature>
<accession>K8EK88</accession>
<dbReference type="eggNOG" id="KOG2692">
    <property type="taxonomic scope" value="Eukaryota"/>
</dbReference>
<evidence type="ECO:0000256" key="2">
    <source>
        <dbReference type="ARBA" id="ARBA00006003"/>
    </source>
</evidence>
<keyword evidence="4" id="KW-0808">Transferase</keyword>
<dbReference type="RefSeq" id="XP_007510312.1">
    <property type="nucleotide sequence ID" value="XM_007510250.1"/>
</dbReference>
<protein>
    <submittedName>
        <fullName evidence="13">Beta-galactoside alpha 2,6-sialyltransferase ST6Gal I</fullName>
    </submittedName>
</protein>
<evidence type="ECO:0000256" key="5">
    <source>
        <dbReference type="ARBA" id="ARBA00022692"/>
    </source>
</evidence>
<evidence type="ECO:0000313" key="13">
    <source>
        <dbReference type="EMBL" id="CCO18657.1"/>
    </source>
</evidence>
<reference evidence="13 14" key="1">
    <citation type="submission" date="2011-10" db="EMBL/GenBank/DDBJ databases">
        <authorList>
            <person name="Genoscope - CEA"/>
        </authorList>
    </citation>
    <scope>NUCLEOTIDE SEQUENCE [LARGE SCALE GENOMIC DNA]</scope>
    <source>
        <strain evidence="13 14">RCC 1105</strain>
    </source>
</reference>
<feature type="compositionally biased region" description="Acidic residues" evidence="11">
    <location>
        <begin position="95"/>
        <end position="110"/>
    </location>
</feature>
<feature type="transmembrane region" description="Helical" evidence="12">
    <location>
        <begin position="21"/>
        <end position="43"/>
    </location>
</feature>
<evidence type="ECO:0000256" key="12">
    <source>
        <dbReference type="SAM" id="Phobius"/>
    </source>
</evidence>
<comment type="subcellular location">
    <subcellularLocation>
        <location evidence="1">Golgi apparatus membrane</location>
        <topology evidence="1">Single-pass type II membrane protein</topology>
    </subcellularLocation>
</comment>
<evidence type="ECO:0000256" key="4">
    <source>
        <dbReference type="ARBA" id="ARBA00022679"/>
    </source>
</evidence>
<dbReference type="InterPro" id="IPR038578">
    <property type="entry name" value="GT29-like_sf"/>
</dbReference>
<keyword evidence="5 12" id="KW-0812">Transmembrane</keyword>
<comment type="similarity">
    <text evidence="2">Belongs to the glycosyltransferase 29 family.</text>
</comment>
<evidence type="ECO:0000256" key="6">
    <source>
        <dbReference type="ARBA" id="ARBA00022968"/>
    </source>
</evidence>
<feature type="region of interest" description="Disordered" evidence="11">
    <location>
        <begin position="84"/>
        <end position="122"/>
    </location>
</feature>
<dbReference type="GO" id="GO:0008373">
    <property type="term" value="F:sialyltransferase activity"/>
    <property type="evidence" value="ECO:0007669"/>
    <property type="project" value="InterPro"/>
</dbReference>
<evidence type="ECO:0000313" key="14">
    <source>
        <dbReference type="Proteomes" id="UP000198341"/>
    </source>
</evidence>
<feature type="compositionally biased region" description="Low complexity" evidence="11">
    <location>
        <begin position="111"/>
        <end position="120"/>
    </location>
</feature>
<evidence type="ECO:0000256" key="3">
    <source>
        <dbReference type="ARBA" id="ARBA00022676"/>
    </source>
</evidence>
<evidence type="ECO:0000256" key="10">
    <source>
        <dbReference type="ARBA" id="ARBA00023180"/>
    </source>
</evidence>
<keyword evidence="10" id="KW-0325">Glycoprotein</keyword>
<dbReference type="PANTHER" id="PTHR11987:SF36">
    <property type="entry name" value="SIA-ALPHA-2,3-GAL-BETA-1,4-GLCNAC-R:ALPHA 2,8-SIALYLTRANSFERASE"/>
    <property type="match status" value="1"/>
</dbReference>
<evidence type="ECO:0000256" key="11">
    <source>
        <dbReference type="SAM" id="MobiDB-lite"/>
    </source>
</evidence>
<keyword evidence="14" id="KW-1185">Reference proteome</keyword>
<feature type="compositionally biased region" description="Basic and acidic residues" evidence="11">
    <location>
        <begin position="171"/>
        <end position="195"/>
    </location>
</feature>
<keyword evidence="6" id="KW-0735">Signal-anchor</keyword>
<keyword evidence="7 12" id="KW-1133">Transmembrane helix</keyword>
<name>K8EK88_9CHLO</name>
<dbReference type="InterPro" id="IPR050943">
    <property type="entry name" value="Glycosyltr_29_Sialyltrsf"/>
</dbReference>
<dbReference type="EMBL" id="FO082268">
    <property type="protein sequence ID" value="CCO18657.1"/>
    <property type="molecule type" value="Genomic_DNA"/>
</dbReference>
<dbReference type="GO" id="GO:0000139">
    <property type="term" value="C:Golgi membrane"/>
    <property type="evidence" value="ECO:0007669"/>
    <property type="project" value="UniProtKB-SubCell"/>
</dbReference>
<keyword evidence="8" id="KW-0333">Golgi apparatus</keyword>
<dbReference type="PANTHER" id="PTHR11987">
    <property type="entry name" value="ALPHA-2,8-SIALYLTRANSFERASE"/>
    <property type="match status" value="1"/>
</dbReference>
<keyword evidence="9 12" id="KW-0472">Membrane</keyword>
<dbReference type="KEGG" id="bpg:Bathy11g00970"/>
<feature type="region of interest" description="Disordered" evidence="11">
    <location>
        <begin position="389"/>
        <end position="414"/>
    </location>
</feature>
<proteinExistence type="inferred from homology"/>
<feature type="compositionally biased region" description="Acidic residues" evidence="11">
    <location>
        <begin position="400"/>
        <end position="412"/>
    </location>
</feature>
<evidence type="ECO:0000256" key="7">
    <source>
        <dbReference type="ARBA" id="ARBA00022989"/>
    </source>
</evidence>
<keyword evidence="3" id="KW-0328">Glycosyltransferase</keyword>
<dbReference type="OrthoDB" id="10264956at2759"/>
<evidence type="ECO:0000256" key="9">
    <source>
        <dbReference type="ARBA" id="ARBA00023136"/>
    </source>
</evidence>